<feature type="compositionally biased region" description="Pro residues" evidence="1">
    <location>
        <begin position="439"/>
        <end position="602"/>
    </location>
</feature>
<protein>
    <recommendedName>
        <fullName evidence="2">Pherophorin domain-containing protein</fullName>
    </recommendedName>
</protein>
<dbReference type="RefSeq" id="XP_042914525.1">
    <property type="nucleotide sequence ID" value="XM_043072066.1"/>
</dbReference>
<dbReference type="InterPro" id="IPR024616">
    <property type="entry name" value="Pherophorin"/>
</dbReference>
<accession>A0A2K3CPL3</accession>
<organism evidence="3 4">
    <name type="scientific">Chlamydomonas reinhardtii</name>
    <name type="common">Chlamydomonas smithii</name>
    <dbReference type="NCBI Taxonomy" id="3055"/>
    <lineage>
        <taxon>Eukaryota</taxon>
        <taxon>Viridiplantae</taxon>
        <taxon>Chlorophyta</taxon>
        <taxon>core chlorophytes</taxon>
        <taxon>Chlorophyceae</taxon>
        <taxon>CS clade</taxon>
        <taxon>Chlamydomonadales</taxon>
        <taxon>Chlamydomonadaceae</taxon>
        <taxon>Chlamydomonas</taxon>
    </lineage>
</organism>
<gene>
    <name evidence="3" type="ORF">CHLRE_17g710300v5</name>
</gene>
<dbReference type="Pfam" id="PF12499">
    <property type="entry name" value="DUF3707"/>
    <property type="match status" value="2"/>
</dbReference>
<feature type="region of interest" description="Disordered" evidence="1">
    <location>
        <begin position="431"/>
        <end position="602"/>
    </location>
</feature>
<proteinExistence type="predicted"/>
<sequence length="763" mass="80088">MLLAKGVAYPSYSCRTAELSADPNMGRRATTLLLALLCAGVASTFADRDLLQSPADNRFPPYGCVRDADASRFRLDPLYTVSGQTICFTAHVVPCNKKGSPCCDAKKVDFYKLELDVVPTCNRAITKVTVNGQRVLAPTFNFYGTDDQSAIYKLTGLNLTVANAEGAQICMTLDKNGPCPNLVDLCDNVSVPGSCRYAIVESGTCDCCPVGVTGLFPPPPSPPPPPPPSPPPPSPPPPSPPPPSPRPPRPPPPSPPPPPPPSPPPPSPSPPPSPRPPRPPPPSPPPPPPPSPPPPCVTCLVQTIIPPSYGLDGRPLFTFNKTICASQGEYIVDALNGQADFVGARMLSPWAVQSCTGKWDPNTNTYPTLRVCGTFFSVEDANLLQPWIDDEAPLDDFNAHLVGYEDCPAFIRGYDLVIQFDPFDGPCLTGRSQKACAPSSPPPSPEPPSPRPPSPLPPSPKPPSPVPPSPKPPSPAPPSPKPPSPAPPSPPPPSPPPPSPPPPSPKPPSPAPPGPKPPSPAPPSPKPPSPPPPSPPPPSPPPSSPPPPNPRPPSPAPPSPRPPSPSPPSPRPPSPPPPSPEPPSPEPPVQPLTPAVRRPPPPSAQPFPFCKCNRTLGTVPFVFDPVPVLTRNGANRVICLTLRTKPCVDPSSPCCTQPMAKIEWWTKDACRGSVKQVTLDGTKVDQQWSKGTFKIPGLNMPASAVPDAGREVCIELDAKGTCPSLNTFCARAATTGSCYYVAFNQAKSCCPVDTFGIPTGARH</sequence>
<evidence type="ECO:0000259" key="2">
    <source>
        <dbReference type="Pfam" id="PF12499"/>
    </source>
</evidence>
<feature type="region of interest" description="Disordered" evidence="1">
    <location>
        <begin position="219"/>
        <end position="292"/>
    </location>
</feature>
<evidence type="ECO:0000256" key="1">
    <source>
        <dbReference type="SAM" id="MobiDB-lite"/>
    </source>
</evidence>
<name>A0A2K3CPL3_CHLRE</name>
<feature type="domain" description="Pherophorin" evidence="2">
    <location>
        <begin position="607"/>
        <end position="751"/>
    </location>
</feature>
<dbReference type="OrthoDB" id="533316at2759"/>
<dbReference type="PRINTS" id="PR01217">
    <property type="entry name" value="PRICHEXTENSN"/>
</dbReference>
<dbReference type="AlphaFoldDB" id="A0A2K3CPL3"/>
<dbReference type="EMBL" id="CM008978">
    <property type="protein sequence ID" value="PNW70206.1"/>
    <property type="molecule type" value="Genomic_DNA"/>
</dbReference>
<dbReference type="ExpressionAtlas" id="A0A2K3CPL3">
    <property type="expression patterns" value="baseline and differential"/>
</dbReference>
<dbReference type="Proteomes" id="UP000006906">
    <property type="component" value="Chromosome 17"/>
</dbReference>
<evidence type="ECO:0000313" key="4">
    <source>
        <dbReference type="Proteomes" id="UP000006906"/>
    </source>
</evidence>
<dbReference type="InParanoid" id="A0A2K3CPL3"/>
<feature type="domain" description="Pherophorin" evidence="2">
    <location>
        <begin position="59"/>
        <end position="209"/>
    </location>
</feature>
<dbReference type="GeneID" id="5717137"/>
<dbReference type="KEGG" id="cre:CHLRE_17g710300v5"/>
<evidence type="ECO:0000313" key="3">
    <source>
        <dbReference type="EMBL" id="PNW70206.1"/>
    </source>
</evidence>
<reference evidence="3 4" key="1">
    <citation type="journal article" date="2007" name="Science">
        <title>The Chlamydomonas genome reveals the evolution of key animal and plant functions.</title>
        <authorList>
            <person name="Merchant S.S."/>
            <person name="Prochnik S.E."/>
            <person name="Vallon O."/>
            <person name="Harris E.H."/>
            <person name="Karpowicz S.J."/>
            <person name="Witman G.B."/>
            <person name="Terry A."/>
            <person name="Salamov A."/>
            <person name="Fritz-Laylin L.K."/>
            <person name="Marechal-Drouard L."/>
            <person name="Marshall W.F."/>
            <person name="Qu L.H."/>
            <person name="Nelson D.R."/>
            <person name="Sanderfoot A.A."/>
            <person name="Spalding M.H."/>
            <person name="Kapitonov V.V."/>
            <person name="Ren Q."/>
            <person name="Ferris P."/>
            <person name="Lindquist E."/>
            <person name="Shapiro H."/>
            <person name="Lucas S.M."/>
            <person name="Grimwood J."/>
            <person name="Schmutz J."/>
            <person name="Cardol P."/>
            <person name="Cerutti H."/>
            <person name="Chanfreau G."/>
            <person name="Chen C.L."/>
            <person name="Cognat V."/>
            <person name="Croft M.T."/>
            <person name="Dent R."/>
            <person name="Dutcher S."/>
            <person name="Fernandez E."/>
            <person name="Fukuzawa H."/>
            <person name="Gonzalez-Ballester D."/>
            <person name="Gonzalez-Halphen D."/>
            <person name="Hallmann A."/>
            <person name="Hanikenne M."/>
            <person name="Hippler M."/>
            <person name="Inwood W."/>
            <person name="Jabbari K."/>
            <person name="Kalanon M."/>
            <person name="Kuras R."/>
            <person name="Lefebvre P.A."/>
            <person name="Lemaire S.D."/>
            <person name="Lobanov A.V."/>
            <person name="Lohr M."/>
            <person name="Manuell A."/>
            <person name="Meier I."/>
            <person name="Mets L."/>
            <person name="Mittag M."/>
            <person name="Mittelmeier T."/>
            <person name="Moroney J.V."/>
            <person name="Moseley J."/>
            <person name="Napoli C."/>
            <person name="Nedelcu A.M."/>
            <person name="Niyogi K."/>
            <person name="Novoselov S.V."/>
            <person name="Paulsen I.T."/>
            <person name="Pazour G."/>
            <person name="Purton S."/>
            <person name="Ral J.P."/>
            <person name="Riano-Pachon D.M."/>
            <person name="Riekhof W."/>
            <person name="Rymarquis L."/>
            <person name="Schroda M."/>
            <person name="Stern D."/>
            <person name="Umen J."/>
            <person name="Willows R."/>
            <person name="Wilson N."/>
            <person name="Zimmer S.L."/>
            <person name="Allmer J."/>
            <person name="Balk J."/>
            <person name="Bisova K."/>
            <person name="Chen C.J."/>
            <person name="Elias M."/>
            <person name="Gendler K."/>
            <person name="Hauser C."/>
            <person name="Lamb M.R."/>
            <person name="Ledford H."/>
            <person name="Long J.C."/>
            <person name="Minagawa J."/>
            <person name="Page M.D."/>
            <person name="Pan J."/>
            <person name="Pootakham W."/>
            <person name="Roje S."/>
            <person name="Rose A."/>
            <person name="Stahlberg E."/>
            <person name="Terauchi A.M."/>
            <person name="Yang P."/>
            <person name="Ball S."/>
            <person name="Bowler C."/>
            <person name="Dieckmann C.L."/>
            <person name="Gladyshev V.N."/>
            <person name="Green P."/>
            <person name="Jorgensen R."/>
            <person name="Mayfield S."/>
            <person name="Mueller-Roeber B."/>
            <person name="Rajamani S."/>
            <person name="Sayre R.T."/>
            <person name="Brokstein P."/>
            <person name="Dubchak I."/>
            <person name="Goodstein D."/>
            <person name="Hornick L."/>
            <person name="Huang Y.W."/>
            <person name="Jhaveri J."/>
            <person name="Luo Y."/>
            <person name="Martinez D."/>
            <person name="Ngau W.C."/>
            <person name="Otillar B."/>
            <person name="Poliakov A."/>
            <person name="Porter A."/>
            <person name="Szajkowski L."/>
            <person name="Werner G."/>
            <person name="Zhou K."/>
            <person name="Grigoriev I.V."/>
            <person name="Rokhsar D.S."/>
            <person name="Grossman A.R."/>
        </authorList>
    </citation>
    <scope>NUCLEOTIDE SEQUENCE [LARGE SCALE GENOMIC DNA]</scope>
    <source>
        <strain evidence="4">CC-503</strain>
    </source>
</reference>
<dbReference type="Gramene" id="PNW70206">
    <property type="protein sequence ID" value="PNW70206"/>
    <property type="gene ID" value="CHLRE_17g710300v5"/>
</dbReference>
<dbReference type="STRING" id="3055.A0A2K3CPL3"/>
<keyword evidence="4" id="KW-1185">Reference proteome</keyword>